<evidence type="ECO:0000256" key="4">
    <source>
        <dbReference type="ARBA" id="ARBA00022614"/>
    </source>
</evidence>
<dbReference type="InterPro" id="IPR032675">
    <property type="entry name" value="LRR_dom_sf"/>
</dbReference>
<dbReference type="PRINTS" id="PR00019">
    <property type="entry name" value="LEURICHRPT"/>
</dbReference>
<protein>
    <recommendedName>
        <fullName evidence="8">Disease resistance R13L4/SHOC-2-like LRR domain-containing protein</fullName>
    </recommendedName>
</protein>
<keyword evidence="10" id="KW-1185">Reference proteome</keyword>
<evidence type="ECO:0000256" key="3">
    <source>
        <dbReference type="ARBA" id="ARBA00022475"/>
    </source>
</evidence>
<evidence type="ECO:0000256" key="5">
    <source>
        <dbReference type="ARBA" id="ARBA00022737"/>
    </source>
</evidence>
<dbReference type="Pfam" id="PF23598">
    <property type="entry name" value="LRR_14"/>
    <property type="match status" value="1"/>
</dbReference>
<dbReference type="OrthoDB" id="1740823at2759"/>
<dbReference type="OMA" id="RIHSDWC"/>
<dbReference type="PANTHER" id="PTHR48065">
    <property type="entry name" value="OS10G0469600 PROTEIN"/>
    <property type="match status" value="1"/>
</dbReference>
<name>A0A3B6PIY5_WHEAT</name>
<dbReference type="InterPro" id="IPR001611">
    <property type="entry name" value="Leu-rich_rpt"/>
</dbReference>
<reference evidence="9" key="1">
    <citation type="submission" date="2018-08" db="EMBL/GenBank/DDBJ databases">
        <authorList>
            <person name="Rossello M."/>
        </authorList>
    </citation>
    <scope>NUCLEOTIDE SEQUENCE [LARGE SCALE GENOMIC DNA]</scope>
    <source>
        <strain evidence="9">cv. Chinese Spring</strain>
    </source>
</reference>
<keyword evidence="4" id="KW-0433">Leucine-rich repeat</keyword>
<evidence type="ECO:0000256" key="7">
    <source>
        <dbReference type="SAM" id="Phobius"/>
    </source>
</evidence>
<evidence type="ECO:0000259" key="8">
    <source>
        <dbReference type="Pfam" id="PF23598"/>
    </source>
</evidence>
<feature type="domain" description="Disease resistance R13L4/SHOC-2-like LRR" evidence="8">
    <location>
        <begin position="35"/>
        <end position="198"/>
    </location>
</feature>
<proteinExistence type="inferred from homology"/>
<dbReference type="SMR" id="A0A3B6PIY5"/>
<dbReference type="InterPro" id="IPR055414">
    <property type="entry name" value="LRR_R13L4/SHOC2-like"/>
</dbReference>
<reference evidence="9" key="2">
    <citation type="submission" date="2018-10" db="UniProtKB">
        <authorList>
            <consortium name="EnsemblPlants"/>
        </authorList>
    </citation>
    <scope>IDENTIFICATION</scope>
</reference>
<evidence type="ECO:0000256" key="1">
    <source>
        <dbReference type="ARBA" id="ARBA00004236"/>
    </source>
</evidence>
<evidence type="ECO:0000313" key="10">
    <source>
        <dbReference type="Proteomes" id="UP000019116"/>
    </source>
</evidence>
<dbReference type="FunFam" id="3.80.10.10:FF:000213">
    <property type="entry name" value="Tyrosine-sulfated glycopeptide receptor 1"/>
    <property type="match status" value="1"/>
</dbReference>
<evidence type="ECO:0000313" key="9">
    <source>
        <dbReference type="EnsemblPlants" id="TraesCS6B02G157800.1.cds1"/>
    </source>
</evidence>
<dbReference type="STRING" id="4565.A0A3B6PIY5"/>
<evidence type="ECO:0000256" key="6">
    <source>
        <dbReference type="ARBA" id="ARBA00023136"/>
    </source>
</evidence>
<comment type="subcellular location">
    <subcellularLocation>
        <location evidence="1">Cell membrane</location>
    </subcellularLocation>
</comment>
<dbReference type="GO" id="GO:0005886">
    <property type="term" value="C:plasma membrane"/>
    <property type="evidence" value="ECO:0007669"/>
    <property type="project" value="UniProtKB-SubCell"/>
</dbReference>
<dbReference type="Proteomes" id="UP000019116">
    <property type="component" value="Chromosome 6B"/>
</dbReference>
<dbReference type="AlphaFoldDB" id="A0A3B6PIY5"/>
<sequence length="408" mass="45091">MSGELPSTMSNCTNLKTIDLKINNLTGDLGKVNFATLQNLKSLDLMENNLGGIVPESIYSCSNLTALRLSANHFHSEISLRIGNLKYLSFVSLSRNSFTNITKALHALKSCRNISTLLIGRNFMNEAMPQDESIVGFQNLQFLAMHQCSLTGRIPTWLSKLTRLKVLVLSKNQLTGPMPSWINSLNNLFHLDVSNNSLSGKIPVTLMEMAMLKSDKPAIHLDPSLVDLDLLIYAVDASKLQYRIHSDWCKVLNLGNNKFTGVIPQEIGQLKALLYLNLRSNNFYGEIPQSIGNLTNLQRLDLSNNHLTGEIPAALEILHFLSEFNISNNDLEGPIPTTGQLSTFQASSFNRNPKLCGPMLINHCSSVEAAPISIVSAKKCSSKVILAFGVFFGVGVLYDQLVLFRYFG</sequence>
<dbReference type="SUPFAM" id="SSF52058">
    <property type="entry name" value="L domain-like"/>
    <property type="match status" value="1"/>
</dbReference>
<feature type="transmembrane region" description="Helical" evidence="7">
    <location>
        <begin position="384"/>
        <end position="407"/>
    </location>
</feature>
<keyword evidence="5" id="KW-0677">Repeat</keyword>
<dbReference type="Gramene" id="TraesCS6B02G157800.1">
    <property type="protein sequence ID" value="TraesCS6B02G157800.1.cds1"/>
    <property type="gene ID" value="TraesCS6B02G157800"/>
</dbReference>
<dbReference type="PANTHER" id="PTHR48065:SF69">
    <property type="entry name" value="OS07G0466500 PROTEIN"/>
    <property type="match status" value="1"/>
</dbReference>
<dbReference type="Gramene" id="TraesCS6B03G0399100.1">
    <property type="protein sequence ID" value="TraesCS6B03G0399100.1.CDS1"/>
    <property type="gene ID" value="TraesCS6B03G0399100"/>
</dbReference>
<accession>A0A3B6PIY5</accession>
<comment type="similarity">
    <text evidence="2">Belongs to the RLP family.</text>
</comment>
<keyword evidence="3" id="KW-1003">Cell membrane</keyword>
<evidence type="ECO:0000256" key="2">
    <source>
        <dbReference type="ARBA" id="ARBA00009592"/>
    </source>
</evidence>
<dbReference type="PROSITE" id="PS51450">
    <property type="entry name" value="LRR"/>
    <property type="match status" value="1"/>
</dbReference>
<keyword evidence="7" id="KW-0812">Transmembrane</keyword>
<organism evidence="9">
    <name type="scientific">Triticum aestivum</name>
    <name type="common">Wheat</name>
    <dbReference type="NCBI Taxonomy" id="4565"/>
    <lineage>
        <taxon>Eukaryota</taxon>
        <taxon>Viridiplantae</taxon>
        <taxon>Streptophyta</taxon>
        <taxon>Embryophyta</taxon>
        <taxon>Tracheophyta</taxon>
        <taxon>Spermatophyta</taxon>
        <taxon>Magnoliopsida</taxon>
        <taxon>Liliopsida</taxon>
        <taxon>Poales</taxon>
        <taxon>Poaceae</taxon>
        <taxon>BOP clade</taxon>
        <taxon>Pooideae</taxon>
        <taxon>Triticodae</taxon>
        <taxon>Triticeae</taxon>
        <taxon>Triticinae</taxon>
        <taxon>Triticum</taxon>
    </lineage>
</organism>
<dbReference type="EnsemblPlants" id="TraesCS6B02G157800.1">
    <property type="protein sequence ID" value="TraesCS6B02G157800.1.cds1"/>
    <property type="gene ID" value="TraesCS6B02G157800"/>
</dbReference>
<dbReference type="Gene3D" id="3.80.10.10">
    <property type="entry name" value="Ribonuclease Inhibitor"/>
    <property type="match status" value="1"/>
</dbReference>
<keyword evidence="7" id="KW-1133">Transmembrane helix</keyword>
<keyword evidence="6 7" id="KW-0472">Membrane</keyword>
<dbReference type="Pfam" id="PF00560">
    <property type="entry name" value="LRR_1"/>
    <property type="match status" value="3"/>
</dbReference>